<accession>A0ABX7VXC6</accession>
<protein>
    <recommendedName>
        <fullName evidence="4">Lipoprotein</fullName>
    </recommendedName>
</protein>
<dbReference type="Pfam" id="PF20316">
    <property type="entry name" value="DUF6612"/>
    <property type="match status" value="1"/>
</dbReference>
<keyword evidence="1" id="KW-0732">Signal</keyword>
<proteinExistence type="predicted"/>
<dbReference type="Gene3D" id="2.50.20.20">
    <property type="match status" value="1"/>
</dbReference>
<organism evidence="2 3">
    <name type="scientific">Sediminibacillus dalangtanensis</name>
    <dbReference type="NCBI Taxonomy" id="2729421"/>
    <lineage>
        <taxon>Bacteria</taxon>
        <taxon>Bacillati</taxon>
        <taxon>Bacillota</taxon>
        <taxon>Bacilli</taxon>
        <taxon>Bacillales</taxon>
        <taxon>Bacillaceae</taxon>
        <taxon>Sediminibacillus</taxon>
    </lineage>
</organism>
<feature type="signal peptide" evidence="1">
    <location>
        <begin position="1"/>
        <end position="23"/>
    </location>
</feature>
<dbReference type="RefSeq" id="WP_209365299.1">
    <property type="nucleotide sequence ID" value="NZ_CP046956.1"/>
</dbReference>
<sequence>MKKIFLPMCSLLFLVLLMTACSADEKAELEDIYQQTLTASEELENFEMEAEVNQQVEGGEVEIPPISTTINAEIQLKPLAFHQTMDMMGQTVEMYYTEEGMFFKDPQQGQWMKGPKELADQLNMAAVQQQQNPTDQLKQLEDYAEDFSIEETDNRYILSLSASGEGFDQLLEEQLNSLPEGEITAEVLDTLKINKLDYTITVSKDTYYLETMTVDMDLDIEENGTTTNLSQKMESTYRNFNELDTIEIPEEVTDTAIEMENPM</sequence>
<evidence type="ECO:0000256" key="1">
    <source>
        <dbReference type="SAM" id="SignalP"/>
    </source>
</evidence>
<reference evidence="2 3" key="1">
    <citation type="submission" date="2019-12" db="EMBL/GenBank/DDBJ databases">
        <title>The whole genome sequencing of a strain isolated from a Mars analog, Dalangtan Playa.</title>
        <authorList>
            <person name="Huang T."/>
        </authorList>
    </citation>
    <scope>NUCLEOTIDE SEQUENCE [LARGE SCALE GENOMIC DNA]</scope>
    <source>
        <strain evidence="2 3">DP4-553-S</strain>
    </source>
</reference>
<gene>
    <name evidence="2" type="ORF">ERJ70_13115</name>
</gene>
<evidence type="ECO:0000313" key="3">
    <source>
        <dbReference type="Proteomes" id="UP000665043"/>
    </source>
</evidence>
<dbReference type="InterPro" id="IPR046720">
    <property type="entry name" value="DUF6612"/>
</dbReference>
<feature type="chain" id="PRO_5046169890" description="Lipoprotein" evidence="1">
    <location>
        <begin position="24"/>
        <end position="263"/>
    </location>
</feature>
<dbReference type="EMBL" id="CP046956">
    <property type="protein sequence ID" value="QTN00154.1"/>
    <property type="molecule type" value="Genomic_DNA"/>
</dbReference>
<keyword evidence="3" id="KW-1185">Reference proteome</keyword>
<name>A0ABX7VXC6_9BACI</name>
<evidence type="ECO:0008006" key="4">
    <source>
        <dbReference type="Google" id="ProtNLM"/>
    </source>
</evidence>
<dbReference type="PROSITE" id="PS51257">
    <property type="entry name" value="PROKAR_LIPOPROTEIN"/>
    <property type="match status" value="1"/>
</dbReference>
<dbReference type="Proteomes" id="UP000665043">
    <property type="component" value="Chromosome"/>
</dbReference>
<evidence type="ECO:0000313" key="2">
    <source>
        <dbReference type="EMBL" id="QTN00154.1"/>
    </source>
</evidence>